<organism evidence="1 2">
    <name type="scientific">Tectimicrobiota bacterium</name>
    <dbReference type="NCBI Taxonomy" id="2528274"/>
    <lineage>
        <taxon>Bacteria</taxon>
        <taxon>Pseudomonadati</taxon>
        <taxon>Nitrospinota/Tectimicrobiota group</taxon>
        <taxon>Candidatus Tectimicrobiota</taxon>
    </lineage>
</organism>
<sequence length="139" mass="13133">MVLGVAGAEAGTPVCAPGGAVGGAAIWAGAGGSGRTIFIITLPLLPITSSWLPRRITMSGLPSASKSFTSIVVGPPNPAGIGLGRRLSGAVICSAISLLVGGIRGLSSAVAGAGLGLPELAEGLGAGAKVLGAGPLLEG</sequence>
<proteinExistence type="predicted"/>
<accession>A0A933GNY0</accession>
<dbReference type="AlphaFoldDB" id="A0A933GNY0"/>
<comment type="caution">
    <text evidence="1">The sequence shown here is derived from an EMBL/GenBank/DDBJ whole genome shotgun (WGS) entry which is preliminary data.</text>
</comment>
<evidence type="ECO:0000313" key="2">
    <source>
        <dbReference type="Proteomes" id="UP000772181"/>
    </source>
</evidence>
<protein>
    <submittedName>
        <fullName evidence="1">Uncharacterized protein</fullName>
    </submittedName>
</protein>
<dbReference type="EMBL" id="JACQWF010000286">
    <property type="protein sequence ID" value="MBI4596000.1"/>
    <property type="molecule type" value="Genomic_DNA"/>
</dbReference>
<reference evidence="1" key="1">
    <citation type="submission" date="2020-07" db="EMBL/GenBank/DDBJ databases">
        <title>Huge and variable diversity of episymbiotic CPR bacteria and DPANN archaea in groundwater ecosystems.</title>
        <authorList>
            <person name="He C.Y."/>
            <person name="Keren R."/>
            <person name="Whittaker M."/>
            <person name="Farag I.F."/>
            <person name="Doudna J."/>
            <person name="Cate J.H.D."/>
            <person name="Banfield J.F."/>
        </authorList>
    </citation>
    <scope>NUCLEOTIDE SEQUENCE</scope>
    <source>
        <strain evidence="1">NC_groundwater_1482_Ag_S-0.65um_47_24</strain>
    </source>
</reference>
<name>A0A933GNY0_UNCTE</name>
<evidence type="ECO:0000313" key="1">
    <source>
        <dbReference type="EMBL" id="MBI4596000.1"/>
    </source>
</evidence>
<gene>
    <name evidence="1" type="ORF">HY730_06430</name>
</gene>
<dbReference type="Proteomes" id="UP000772181">
    <property type="component" value="Unassembled WGS sequence"/>
</dbReference>